<sequence>MDPCSKCLFFGVFLAYIALYLFSGEVNVEGWV</sequence>
<evidence type="ECO:0000256" key="1">
    <source>
        <dbReference type="SAM" id="Phobius"/>
    </source>
</evidence>
<name>A0A0A9C153_ARUDO</name>
<organism evidence="2">
    <name type="scientific">Arundo donax</name>
    <name type="common">Giant reed</name>
    <name type="synonym">Donax arundinaceus</name>
    <dbReference type="NCBI Taxonomy" id="35708"/>
    <lineage>
        <taxon>Eukaryota</taxon>
        <taxon>Viridiplantae</taxon>
        <taxon>Streptophyta</taxon>
        <taxon>Embryophyta</taxon>
        <taxon>Tracheophyta</taxon>
        <taxon>Spermatophyta</taxon>
        <taxon>Magnoliopsida</taxon>
        <taxon>Liliopsida</taxon>
        <taxon>Poales</taxon>
        <taxon>Poaceae</taxon>
        <taxon>PACMAD clade</taxon>
        <taxon>Arundinoideae</taxon>
        <taxon>Arundineae</taxon>
        <taxon>Arundo</taxon>
    </lineage>
</organism>
<reference evidence="2" key="1">
    <citation type="submission" date="2014-09" db="EMBL/GenBank/DDBJ databases">
        <authorList>
            <person name="Magalhaes I.L.F."/>
            <person name="Oliveira U."/>
            <person name="Santos F.R."/>
            <person name="Vidigal T.H.D.A."/>
            <person name="Brescovit A.D."/>
            <person name="Santos A.J."/>
        </authorList>
    </citation>
    <scope>NUCLEOTIDE SEQUENCE</scope>
    <source>
        <tissue evidence="2">Shoot tissue taken approximately 20 cm above the soil surface</tissue>
    </source>
</reference>
<accession>A0A0A9C153</accession>
<keyword evidence="1" id="KW-1133">Transmembrane helix</keyword>
<keyword evidence="1" id="KW-0812">Transmembrane</keyword>
<proteinExistence type="predicted"/>
<evidence type="ECO:0000313" key="2">
    <source>
        <dbReference type="EMBL" id="JAD70029.1"/>
    </source>
</evidence>
<reference evidence="2" key="2">
    <citation type="journal article" date="2015" name="Data Brief">
        <title>Shoot transcriptome of the giant reed, Arundo donax.</title>
        <authorList>
            <person name="Barrero R.A."/>
            <person name="Guerrero F.D."/>
            <person name="Moolhuijzen P."/>
            <person name="Goolsby J.A."/>
            <person name="Tidwell J."/>
            <person name="Bellgard S.E."/>
            <person name="Bellgard M.I."/>
        </authorList>
    </citation>
    <scope>NUCLEOTIDE SEQUENCE</scope>
    <source>
        <tissue evidence="2">Shoot tissue taken approximately 20 cm above the soil surface</tissue>
    </source>
</reference>
<dbReference type="EMBL" id="GBRH01227866">
    <property type="protein sequence ID" value="JAD70029.1"/>
    <property type="molecule type" value="Transcribed_RNA"/>
</dbReference>
<keyword evidence="1" id="KW-0472">Membrane</keyword>
<protein>
    <submittedName>
        <fullName evidence="2">Uncharacterized protein</fullName>
    </submittedName>
</protein>
<feature type="transmembrane region" description="Helical" evidence="1">
    <location>
        <begin position="7"/>
        <end position="23"/>
    </location>
</feature>
<dbReference type="AlphaFoldDB" id="A0A0A9C153"/>